<keyword evidence="3" id="KW-1185">Reference proteome</keyword>
<evidence type="ECO:0000313" key="3">
    <source>
        <dbReference type="Proteomes" id="UP000282515"/>
    </source>
</evidence>
<proteinExistence type="predicted"/>
<dbReference type="GO" id="GO:0005525">
    <property type="term" value="F:GTP binding"/>
    <property type="evidence" value="ECO:0007669"/>
    <property type="project" value="InterPro"/>
</dbReference>
<gene>
    <name evidence="2" type="primary">engA</name>
    <name evidence="2" type="ORF">D9V41_17425</name>
</gene>
<dbReference type="AlphaFoldDB" id="A0A3L8P8F4"/>
<sequence length="97" mass="11168">AGIRRRVKEASGHEYYASLRTNAAIERAEVVIMIVDASQSLSEQDVRIINAIQEAGRALVIAFNKWDLVDDERRYYLEREIDRELVQVPWAPRVNIA</sequence>
<dbReference type="InterPro" id="IPR027417">
    <property type="entry name" value="P-loop_NTPase"/>
</dbReference>
<dbReference type="PANTHER" id="PTHR43834">
    <property type="entry name" value="GTPASE DER"/>
    <property type="match status" value="1"/>
</dbReference>
<dbReference type="Proteomes" id="UP000282515">
    <property type="component" value="Unassembled WGS sequence"/>
</dbReference>
<reference evidence="2 3" key="1">
    <citation type="submission" date="2018-10" db="EMBL/GenBank/DDBJ databases">
        <title>Aeromicrobium sp. 9W16Y-2 whole genome shotgun sequence.</title>
        <authorList>
            <person name="Li F."/>
        </authorList>
    </citation>
    <scope>NUCLEOTIDE SEQUENCE [LARGE SCALE GENOMIC DNA]</scope>
    <source>
        <strain evidence="2 3">9W16Y-2</strain>
    </source>
</reference>
<feature type="domain" description="Tr-type G" evidence="1">
    <location>
        <begin position="11"/>
        <end position="87"/>
    </location>
</feature>
<protein>
    <submittedName>
        <fullName evidence="2">Ribosome biogenesis GTPase Der</fullName>
    </submittedName>
</protein>
<organism evidence="2 3">
    <name type="scientific">Aeromicrobium phragmitis</name>
    <dbReference type="NCBI Taxonomy" id="2478914"/>
    <lineage>
        <taxon>Bacteria</taxon>
        <taxon>Bacillati</taxon>
        <taxon>Actinomycetota</taxon>
        <taxon>Actinomycetes</taxon>
        <taxon>Propionibacteriales</taxon>
        <taxon>Nocardioidaceae</taxon>
        <taxon>Aeromicrobium</taxon>
    </lineage>
</organism>
<dbReference type="GO" id="GO:0043022">
    <property type="term" value="F:ribosome binding"/>
    <property type="evidence" value="ECO:0007669"/>
    <property type="project" value="TreeGrafter"/>
</dbReference>
<evidence type="ECO:0000313" key="2">
    <source>
        <dbReference type="EMBL" id="RLV51327.1"/>
    </source>
</evidence>
<dbReference type="SUPFAM" id="SSF52540">
    <property type="entry name" value="P-loop containing nucleoside triphosphate hydrolases"/>
    <property type="match status" value="1"/>
</dbReference>
<feature type="non-terminal residue" evidence="2">
    <location>
        <position position="97"/>
    </location>
</feature>
<dbReference type="Pfam" id="PF00009">
    <property type="entry name" value="GTP_EFTU"/>
    <property type="match status" value="1"/>
</dbReference>
<evidence type="ECO:0000259" key="1">
    <source>
        <dbReference type="Pfam" id="PF00009"/>
    </source>
</evidence>
<dbReference type="GO" id="GO:0003924">
    <property type="term" value="F:GTPase activity"/>
    <property type="evidence" value="ECO:0007669"/>
    <property type="project" value="InterPro"/>
</dbReference>
<dbReference type="EMBL" id="RDBF01000296">
    <property type="protein sequence ID" value="RLV51327.1"/>
    <property type="molecule type" value="Genomic_DNA"/>
</dbReference>
<name>A0A3L8P8F4_9ACTN</name>
<dbReference type="Gene3D" id="3.40.50.300">
    <property type="entry name" value="P-loop containing nucleotide triphosphate hydrolases"/>
    <property type="match status" value="1"/>
</dbReference>
<dbReference type="InterPro" id="IPR000795">
    <property type="entry name" value="T_Tr_GTP-bd_dom"/>
</dbReference>
<dbReference type="RefSeq" id="WP_243697339.1">
    <property type="nucleotide sequence ID" value="NZ_RDBF01000296.1"/>
</dbReference>
<dbReference type="PANTHER" id="PTHR43834:SF6">
    <property type="entry name" value="GTPASE DER"/>
    <property type="match status" value="1"/>
</dbReference>
<comment type="caution">
    <text evidence="2">The sequence shown here is derived from an EMBL/GenBank/DDBJ whole genome shotgun (WGS) entry which is preliminary data.</text>
</comment>
<accession>A0A3L8P8F4</accession>
<feature type="non-terminal residue" evidence="2">
    <location>
        <position position="1"/>
    </location>
</feature>